<gene>
    <name evidence="11" type="ORF">SE17_02060</name>
</gene>
<dbReference type="NCBIfam" id="TIGR01297">
    <property type="entry name" value="CDF"/>
    <property type="match status" value="1"/>
</dbReference>
<feature type="transmembrane region" description="Helical" evidence="8">
    <location>
        <begin position="80"/>
        <end position="104"/>
    </location>
</feature>
<dbReference type="InterPro" id="IPR050681">
    <property type="entry name" value="CDF/SLC30A"/>
</dbReference>
<evidence type="ECO:0000256" key="5">
    <source>
        <dbReference type="ARBA" id="ARBA00022989"/>
    </source>
</evidence>
<evidence type="ECO:0000256" key="3">
    <source>
        <dbReference type="ARBA" id="ARBA00022448"/>
    </source>
</evidence>
<dbReference type="PANTHER" id="PTHR11562:SF17">
    <property type="entry name" value="RE54080P-RELATED"/>
    <property type="match status" value="1"/>
</dbReference>
<feature type="transmembrane region" description="Helical" evidence="8">
    <location>
        <begin position="152"/>
        <end position="178"/>
    </location>
</feature>
<feature type="transmembrane region" description="Helical" evidence="8">
    <location>
        <begin position="17"/>
        <end position="38"/>
    </location>
</feature>
<dbReference type="SUPFAM" id="SSF160240">
    <property type="entry name" value="Cation efflux protein cytoplasmic domain-like"/>
    <property type="match status" value="1"/>
</dbReference>
<dbReference type="InterPro" id="IPR027470">
    <property type="entry name" value="Cation_efflux_CTD"/>
</dbReference>
<dbReference type="Proteomes" id="UP000050509">
    <property type="component" value="Unassembled WGS sequence"/>
</dbReference>
<sequence length="302" mass="32130">MEMAHHQDHSQTNFGRAFAIGVALNVGFVLIEGFYGYLAHSLALVADAGHNLSDVLGLLLAWGASILAQRQPTQRRTYGLRRSSILAALINAIILLVAVGGIAWEAIRRFSNPNPVAGGTVIWVAVVGIVINTVTALLFLSGRKGDLNIRGAFLHMAADAGVSLGVVLAGIAILITGWLWIDPVVSLIIVAVILVGTWGLLRDSVNLALDAVPEDIDVPQIQTYLAGLPGVSDVHDLHIWGMSTTETALTAHLVMQDGSGDDAFLSRACRELHDQFGIEHATLQFETGDANYPCHLAPADTV</sequence>
<dbReference type="InterPro" id="IPR002524">
    <property type="entry name" value="Cation_efflux"/>
</dbReference>
<dbReference type="Pfam" id="PF01545">
    <property type="entry name" value="Cation_efflux"/>
    <property type="match status" value="1"/>
</dbReference>
<comment type="subcellular location">
    <subcellularLocation>
        <location evidence="1">Membrane</location>
        <topology evidence="1">Multi-pass membrane protein</topology>
    </subcellularLocation>
</comment>
<dbReference type="Pfam" id="PF16916">
    <property type="entry name" value="ZT_dimer"/>
    <property type="match status" value="1"/>
</dbReference>
<dbReference type="AlphaFoldDB" id="A0A0P9FDE0"/>
<evidence type="ECO:0000256" key="4">
    <source>
        <dbReference type="ARBA" id="ARBA00022692"/>
    </source>
</evidence>
<evidence type="ECO:0000313" key="11">
    <source>
        <dbReference type="EMBL" id="KPV54697.1"/>
    </source>
</evidence>
<evidence type="ECO:0000256" key="7">
    <source>
        <dbReference type="ARBA" id="ARBA00023136"/>
    </source>
</evidence>
<feature type="domain" description="Cation efflux protein cytoplasmic" evidence="10">
    <location>
        <begin position="213"/>
        <end position="286"/>
    </location>
</feature>
<proteinExistence type="inferred from homology"/>
<feature type="transmembrane region" description="Helical" evidence="8">
    <location>
        <begin position="184"/>
        <end position="201"/>
    </location>
</feature>
<accession>A0A0P9FDE0</accession>
<dbReference type="SUPFAM" id="SSF161111">
    <property type="entry name" value="Cation efflux protein transmembrane domain-like"/>
    <property type="match status" value="1"/>
</dbReference>
<dbReference type="PANTHER" id="PTHR11562">
    <property type="entry name" value="CATION EFFLUX PROTEIN/ ZINC TRANSPORTER"/>
    <property type="match status" value="1"/>
</dbReference>
<feature type="transmembrane region" description="Helical" evidence="8">
    <location>
        <begin position="50"/>
        <end position="68"/>
    </location>
</feature>
<keyword evidence="5 8" id="KW-1133">Transmembrane helix</keyword>
<keyword evidence="4 8" id="KW-0812">Transmembrane</keyword>
<evidence type="ECO:0000313" key="12">
    <source>
        <dbReference type="Proteomes" id="UP000050509"/>
    </source>
</evidence>
<dbReference type="Gene3D" id="1.20.1510.10">
    <property type="entry name" value="Cation efflux protein transmembrane domain"/>
    <property type="match status" value="1"/>
</dbReference>
<organism evidence="11 12">
    <name type="scientific">Kouleothrix aurantiaca</name>
    <dbReference type="NCBI Taxonomy" id="186479"/>
    <lineage>
        <taxon>Bacteria</taxon>
        <taxon>Bacillati</taxon>
        <taxon>Chloroflexota</taxon>
        <taxon>Chloroflexia</taxon>
        <taxon>Chloroflexales</taxon>
        <taxon>Roseiflexineae</taxon>
        <taxon>Roseiflexaceae</taxon>
        <taxon>Kouleothrix</taxon>
    </lineage>
</organism>
<keyword evidence="7 8" id="KW-0472">Membrane</keyword>
<dbReference type="InterPro" id="IPR058533">
    <property type="entry name" value="Cation_efflux_TM"/>
</dbReference>
<comment type="similarity">
    <text evidence="2">Belongs to the cation diffusion facilitator (CDF) transporter (TC 2.A.4) family. SLC30A subfamily.</text>
</comment>
<name>A0A0P9FDE0_9CHLR</name>
<evidence type="ECO:0000256" key="6">
    <source>
        <dbReference type="ARBA" id="ARBA00023065"/>
    </source>
</evidence>
<feature type="domain" description="Cation efflux protein transmembrane" evidence="9">
    <location>
        <begin position="20"/>
        <end position="205"/>
    </location>
</feature>
<keyword evidence="6" id="KW-0406">Ion transport</keyword>
<keyword evidence="3" id="KW-0813">Transport</keyword>
<evidence type="ECO:0000256" key="2">
    <source>
        <dbReference type="ARBA" id="ARBA00008873"/>
    </source>
</evidence>
<keyword evidence="12" id="KW-1185">Reference proteome</keyword>
<comment type="caution">
    <text evidence="11">The sequence shown here is derived from an EMBL/GenBank/DDBJ whole genome shotgun (WGS) entry which is preliminary data.</text>
</comment>
<evidence type="ECO:0000256" key="1">
    <source>
        <dbReference type="ARBA" id="ARBA00004141"/>
    </source>
</evidence>
<dbReference type="PATRIC" id="fig|186479.3.peg.4219"/>
<evidence type="ECO:0000259" key="9">
    <source>
        <dbReference type="Pfam" id="PF01545"/>
    </source>
</evidence>
<dbReference type="GO" id="GO:0005886">
    <property type="term" value="C:plasma membrane"/>
    <property type="evidence" value="ECO:0007669"/>
    <property type="project" value="TreeGrafter"/>
</dbReference>
<evidence type="ECO:0000259" key="10">
    <source>
        <dbReference type="Pfam" id="PF16916"/>
    </source>
</evidence>
<feature type="transmembrane region" description="Helical" evidence="8">
    <location>
        <begin position="116"/>
        <end position="140"/>
    </location>
</feature>
<reference evidence="11 12" key="1">
    <citation type="submission" date="2015-09" db="EMBL/GenBank/DDBJ databases">
        <title>Draft genome sequence of Kouleothrix aurantiaca JCM 19913.</title>
        <authorList>
            <person name="Hemp J."/>
        </authorList>
    </citation>
    <scope>NUCLEOTIDE SEQUENCE [LARGE SCALE GENOMIC DNA]</scope>
    <source>
        <strain evidence="11 12">COM-B</strain>
    </source>
</reference>
<dbReference type="InterPro" id="IPR027469">
    <property type="entry name" value="Cation_efflux_TMD_sf"/>
</dbReference>
<dbReference type="GO" id="GO:0005385">
    <property type="term" value="F:zinc ion transmembrane transporter activity"/>
    <property type="evidence" value="ECO:0007669"/>
    <property type="project" value="TreeGrafter"/>
</dbReference>
<protein>
    <submittedName>
        <fullName evidence="11">Cobalt transporter</fullName>
    </submittedName>
</protein>
<dbReference type="InterPro" id="IPR036837">
    <property type="entry name" value="Cation_efflux_CTD_sf"/>
</dbReference>
<evidence type="ECO:0000256" key="8">
    <source>
        <dbReference type="SAM" id="Phobius"/>
    </source>
</evidence>
<dbReference type="EMBL" id="LJCR01000022">
    <property type="protein sequence ID" value="KPV54697.1"/>
    <property type="molecule type" value="Genomic_DNA"/>
</dbReference>